<comment type="caution">
    <text evidence="1">The sequence shown here is derived from an EMBL/GenBank/DDBJ whole genome shotgun (WGS) entry which is preliminary data.</text>
</comment>
<dbReference type="RefSeq" id="WP_189450239.1">
    <property type="nucleotide sequence ID" value="NZ_BMXY01000003.1"/>
</dbReference>
<evidence type="ECO:0000313" key="1">
    <source>
        <dbReference type="EMBL" id="GGZ68774.1"/>
    </source>
</evidence>
<name>A0ABQ3C5K2_9GAMM</name>
<keyword evidence="2" id="KW-1185">Reference proteome</keyword>
<organism evidence="1 2">
    <name type="scientific">Cognatilysobacter xinjiangensis</name>
    <dbReference type="NCBI Taxonomy" id="546892"/>
    <lineage>
        <taxon>Bacteria</taxon>
        <taxon>Pseudomonadati</taxon>
        <taxon>Pseudomonadota</taxon>
        <taxon>Gammaproteobacteria</taxon>
        <taxon>Lysobacterales</taxon>
        <taxon>Lysobacteraceae</taxon>
        <taxon>Cognatilysobacter</taxon>
    </lineage>
</organism>
<gene>
    <name evidence="1" type="ORF">GCM10008101_23860</name>
</gene>
<evidence type="ECO:0000313" key="2">
    <source>
        <dbReference type="Proteomes" id="UP000643403"/>
    </source>
</evidence>
<reference evidence="2" key="1">
    <citation type="journal article" date="2019" name="Int. J. Syst. Evol. Microbiol.">
        <title>The Global Catalogue of Microorganisms (GCM) 10K type strain sequencing project: providing services to taxonomists for standard genome sequencing and annotation.</title>
        <authorList>
            <consortium name="The Broad Institute Genomics Platform"/>
            <consortium name="The Broad Institute Genome Sequencing Center for Infectious Disease"/>
            <person name="Wu L."/>
            <person name="Ma J."/>
        </authorList>
    </citation>
    <scope>NUCLEOTIDE SEQUENCE [LARGE SCALE GENOMIC DNA]</scope>
    <source>
        <strain evidence="2">KCTC 22558</strain>
    </source>
</reference>
<dbReference type="EMBL" id="BMXY01000003">
    <property type="protein sequence ID" value="GGZ68774.1"/>
    <property type="molecule type" value="Genomic_DNA"/>
</dbReference>
<accession>A0ABQ3C5K2</accession>
<proteinExistence type="predicted"/>
<protein>
    <submittedName>
        <fullName evidence="1">Uncharacterized protein</fullName>
    </submittedName>
</protein>
<sequence length="56" mass="5792">MNPRLSPAARRNALLAAATALTLLLSIVFDLTAFATAVYSALWIAFLGPSRCGAAA</sequence>
<dbReference type="Proteomes" id="UP000643403">
    <property type="component" value="Unassembled WGS sequence"/>
</dbReference>